<reference evidence="7" key="1">
    <citation type="submission" date="2016-09" db="EMBL/GenBank/DDBJ databases">
        <authorList>
            <person name="Varghese N."/>
            <person name="Submissions S."/>
        </authorList>
    </citation>
    <scope>NUCLEOTIDE SEQUENCE [LARGE SCALE GENOMIC DNA]</scope>
    <source>
        <strain evidence="7">ANC 4466</strain>
    </source>
</reference>
<keyword evidence="3" id="KW-0862">Zinc</keyword>
<dbReference type="PANTHER" id="PTHR38777:SF1">
    <property type="entry name" value="DNAK SUPPRESSOR PROTEIN"/>
    <property type="match status" value="1"/>
</dbReference>
<proteinExistence type="predicted"/>
<dbReference type="InterPro" id="IPR000962">
    <property type="entry name" value="Znf_DskA_TraR"/>
</dbReference>
<evidence type="ECO:0000259" key="5">
    <source>
        <dbReference type="Pfam" id="PF01258"/>
    </source>
</evidence>
<name>A0A240E627_9GAMM</name>
<keyword evidence="2" id="KW-0863">Zinc-finger</keyword>
<evidence type="ECO:0000256" key="4">
    <source>
        <dbReference type="PROSITE-ProRule" id="PRU00510"/>
    </source>
</evidence>
<dbReference type="PROSITE" id="PS51128">
    <property type="entry name" value="ZF_DKSA_2"/>
    <property type="match status" value="1"/>
</dbReference>
<dbReference type="SUPFAM" id="SSF57716">
    <property type="entry name" value="Glucocorticoid receptor-like (DNA-binding domain)"/>
    <property type="match status" value="1"/>
</dbReference>
<gene>
    <name evidence="6" type="ORF">SAMN05421731_102375</name>
</gene>
<keyword evidence="7" id="KW-1185">Reference proteome</keyword>
<evidence type="ECO:0000256" key="3">
    <source>
        <dbReference type="ARBA" id="ARBA00022833"/>
    </source>
</evidence>
<comment type="caution">
    <text evidence="4">Lacks conserved residue(s) required for the propagation of feature annotation.</text>
</comment>
<dbReference type="AlphaFoldDB" id="A0A240E627"/>
<evidence type="ECO:0000313" key="6">
    <source>
        <dbReference type="EMBL" id="SNX44214.1"/>
    </source>
</evidence>
<dbReference type="Proteomes" id="UP000219042">
    <property type="component" value="Unassembled WGS sequence"/>
</dbReference>
<dbReference type="RefSeq" id="WP_097078460.1">
    <property type="nucleotide sequence ID" value="NZ_BAABHT010000003.1"/>
</dbReference>
<feature type="domain" description="Zinc finger DksA/TraR C4-type" evidence="5">
    <location>
        <begin position="34"/>
        <end position="62"/>
    </location>
</feature>
<sequence>MSDEIDKANDLAEMLLKEQILNRVIFNGISLLQCEECGDEIPEQRRNLGGVRLCVECQSLMERKPNRFR</sequence>
<evidence type="ECO:0000256" key="2">
    <source>
        <dbReference type="ARBA" id="ARBA00022771"/>
    </source>
</evidence>
<organism evidence="6 7">
    <name type="scientific">Acinetobacter puyangensis</name>
    <dbReference type="NCBI Taxonomy" id="1096779"/>
    <lineage>
        <taxon>Bacteria</taxon>
        <taxon>Pseudomonadati</taxon>
        <taxon>Pseudomonadota</taxon>
        <taxon>Gammaproteobacteria</taxon>
        <taxon>Moraxellales</taxon>
        <taxon>Moraxellaceae</taxon>
        <taxon>Acinetobacter</taxon>
    </lineage>
</organism>
<dbReference type="PANTHER" id="PTHR38777">
    <property type="entry name" value="FELS-2 PROPHAGE PROTEIN"/>
    <property type="match status" value="1"/>
</dbReference>
<dbReference type="Pfam" id="PF01258">
    <property type="entry name" value="zf-dskA_traR"/>
    <property type="match status" value="1"/>
</dbReference>
<evidence type="ECO:0000313" key="7">
    <source>
        <dbReference type="Proteomes" id="UP000219042"/>
    </source>
</evidence>
<protein>
    <submittedName>
        <fullName evidence="6">Transcriptional regulator, TraR/DksA family</fullName>
    </submittedName>
</protein>
<dbReference type="GO" id="GO:1900378">
    <property type="term" value="P:positive regulation of secondary metabolite biosynthetic process"/>
    <property type="evidence" value="ECO:0007669"/>
    <property type="project" value="TreeGrafter"/>
</dbReference>
<dbReference type="GO" id="GO:0008270">
    <property type="term" value="F:zinc ion binding"/>
    <property type="evidence" value="ECO:0007669"/>
    <property type="project" value="UniProtKB-KW"/>
</dbReference>
<keyword evidence="1" id="KW-0479">Metal-binding</keyword>
<accession>A0A240E627</accession>
<evidence type="ECO:0000256" key="1">
    <source>
        <dbReference type="ARBA" id="ARBA00022723"/>
    </source>
</evidence>
<dbReference type="EMBL" id="OANT01000002">
    <property type="protein sequence ID" value="SNX44214.1"/>
    <property type="molecule type" value="Genomic_DNA"/>
</dbReference>
<dbReference type="OrthoDB" id="962301at2"/>